<sequence>MDKFLKTGKSLTRCKAEHVFQIVKRYFGCHKTVYRDITKNMNRFFSSVWLC</sequence>
<protein>
    <recommendedName>
        <fullName evidence="3">Transposase</fullName>
    </recommendedName>
</protein>
<keyword evidence="2" id="KW-1185">Reference proteome</keyword>
<evidence type="ECO:0008006" key="3">
    <source>
        <dbReference type="Google" id="ProtNLM"/>
    </source>
</evidence>
<proteinExistence type="predicted"/>
<reference evidence="1 2" key="1">
    <citation type="submission" date="2009-12" db="EMBL/GenBank/DDBJ databases">
        <authorList>
            <person name="Shrivastava S."/>
            <person name="Madupu R."/>
            <person name="Durkin A.S."/>
            <person name="Torralba M."/>
            <person name="Methe B."/>
            <person name="Sutton G.G."/>
            <person name="Strausberg R.L."/>
            <person name="Nelson K.E."/>
        </authorList>
    </citation>
    <scope>NUCLEOTIDE SEQUENCE [LARGE SCALE GENOMIC DNA]</scope>
    <source>
        <strain evidence="1 2">W5455</strain>
    </source>
</reference>
<evidence type="ECO:0000313" key="2">
    <source>
        <dbReference type="Proteomes" id="UP000006462"/>
    </source>
</evidence>
<organism evidence="1 2">
    <name type="scientific">Pyramidobacter piscolens W5455</name>
    <dbReference type="NCBI Taxonomy" id="352165"/>
    <lineage>
        <taxon>Bacteria</taxon>
        <taxon>Thermotogati</taxon>
        <taxon>Synergistota</taxon>
        <taxon>Synergistia</taxon>
        <taxon>Synergistales</taxon>
        <taxon>Dethiosulfovibrionaceae</taxon>
        <taxon>Pyramidobacter</taxon>
    </lineage>
</organism>
<gene>
    <name evidence="1" type="ORF">HMPREF7215_0357</name>
</gene>
<name>A0ABM9ZWP1_9BACT</name>
<dbReference type="EMBL" id="ADFP01000047">
    <property type="protein sequence ID" value="EFB91266.1"/>
    <property type="molecule type" value="Genomic_DNA"/>
</dbReference>
<comment type="caution">
    <text evidence="1">The sequence shown here is derived from an EMBL/GenBank/DDBJ whole genome shotgun (WGS) entry which is preliminary data.</text>
</comment>
<evidence type="ECO:0000313" key="1">
    <source>
        <dbReference type="EMBL" id="EFB91266.1"/>
    </source>
</evidence>
<dbReference type="Proteomes" id="UP000006462">
    <property type="component" value="Unassembled WGS sequence"/>
</dbReference>
<accession>A0ABM9ZWP1</accession>